<comment type="similarity">
    <text evidence="1 9">Belongs to the endoribonuclease YbeY family.</text>
</comment>
<dbReference type="SUPFAM" id="SSF55486">
    <property type="entry name" value="Metalloproteases ('zincins'), catalytic domain"/>
    <property type="match status" value="1"/>
</dbReference>
<evidence type="ECO:0000256" key="6">
    <source>
        <dbReference type="ARBA" id="ARBA00022759"/>
    </source>
</evidence>
<dbReference type="Pfam" id="PF02130">
    <property type="entry name" value="YbeY"/>
    <property type="match status" value="1"/>
</dbReference>
<comment type="subcellular location">
    <subcellularLocation>
        <location evidence="9">Cytoplasm</location>
    </subcellularLocation>
</comment>
<dbReference type="RefSeq" id="WP_129694746.1">
    <property type="nucleotide sequence ID" value="NZ_CP143577.1"/>
</dbReference>
<comment type="function">
    <text evidence="9">Single strand-specific metallo-endoribonuclease involved in late-stage 70S ribosome quality control and in maturation of the 3' terminus of the 16S rRNA.</text>
</comment>
<evidence type="ECO:0000256" key="8">
    <source>
        <dbReference type="ARBA" id="ARBA00022833"/>
    </source>
</evidence>
<feature type="binding site" evidence="9">
    <location>
        <position position="119"/>
    </location>
    <ligand>
        <name>Zn(2+)</name>
        <dbReference type="ChEBI" id="CHEBI:29105"/>
        <note>catalytic</note>
    </ligand>
</feature>
<feature type="binding site" evidence="9">
    <location>
        <position position="115"/>
    </location>
    <ligand>
        <name>Zn(2+)</name>
        <dbReference type="ChEBI" id="CHEBI:29105"/>
        <note>catalytic</note>
    </ligand>
</feature>
<keyword evidence="4 9" id="KW-0540">Nuclease</keyword>
<evidence type="ECO:0000313" key="10">
    <source>
        <dbReference type="EMBL" id="WVN21912.1"/>
    </source>
</evidence>
<evidence type="ECO:0000256" key="7">
    <source>
        <dbReference type="ARBA" id="ARBA00022801"/>
    </source>
</evidence>
<accession>A0ABZ2ALY5</accession>
<sequence length="150" mass="17805">MNKLTIKNKSLFCFKFEQDFLNILKEAKEEFGSKKNLSVDLLFVNKFKMKKLNNLYRNKNYTTDILSFPLEAAKELDFLDYLELGQIIISPWKIKKQAREFNHSLRREFCYIFAHGVAHLFGFDHQTEEETKIMNGHVDNIMAKLGINRY</sequence>
<evidence type="ECO:0000256" key="4">
    <source>
        <dbReference type="ARBA" id="ARBA00022722"/>
    </source>
</evidence>
<feature type="binding site" evidence="9">
    <location>
        <position position="125"/>
    </location>
    <ligand>
        <name>Zn(2+)</name>
        <dbReference type="ChEBI" id="CHEBI:29105"/>
        <note>catalytic</note>
    </ligand>
</feature>
<organism evidence="10 11">
    <name type="scientific">Mycoplasmopsis arginini</name>
    <name type="common">Mycoplasma arginini</name>
    <dbReference type="NCBI Taxonomy" id="2094"/>
    <lineage>
        <taxon>Bacteria</taxon>
        <taxon>Bacillati</taxon>
        <taxon>Mycoplasmatota</taxon>
        <taxon>Mycoplasmoidales</taxon>
        <taxon>Metamycoplasmataceae</taxon>
        <taxon>Mycoplasmopsis</taxon>
    </lineage>
</organism>
<keyword evidence="3 9" id="KW-0698">rRNA processing</keyword>
<keyword evidence="5 9" id="KW-0479">Metal-binding</keyword>
<keyword evidence="8 9" id="KW-0862">Zinc</keyword>
<evidence type="ECO:0000256" key="2">
    <source>
        <dbReference type="ARBA" id="ARBA00022517"/>
    </source>
</evidence>
<keyword evidence="2 9" id="KW-0690">Ribosome biogenesis</keyword>
<proteinExistence type="inferred from homology"/>
<reference evidence="10" key="1">
    <citation type="submission" date="2024-01" db="EMBL/GenBank/DDBJ databases">
        <title>Complete genome sequence of Mycoplasma arginini type strain G 230.</title>
        <authorList>
            <person name="Spergser J."/>
        </authorList>
    </citation>
    <scope>NUCLEOTIDE SEQUENCE</scope>
    <source>
        <strain evidence="10">NCTC 10129</strain>
    </source>
</reference>
<dbReference type="Gene3D" id="3.40.390.30">
    <property type="entry name" value="Metalloproteases ('zincins'), catalytic domain"/>
    <property type="match status" value="1"/>
</dbReference>
<dbReference type="EC" id="3.1.-.-" evidence="9"/>
<evidence type="ECO:0000256" key="5">
    <source>
        <dbReference type="ARBA" id="ARBA00022723"/>
    </source>
</evidence>
<evidence type="ECO:0000256" key="9">
    <source>
        <dbReference type="HAMAP-Rule" id="MF_00009"/>
    </source>
</evidence>
<dbReference type="EMBL" id="CP143577">
    <property type="protein sequence ID" value="WVN21912.1"/>
    <property type="molecule type" value="Genomic_DNA"/>
</dbReference>
<gene>
    <name evidence="9 10" type="primary">ybeY</name>
    <name evidence="10" type="ORF">V2E25_02940</name>
</gene>
<evidence type="ECO:0000313" key="11">
    <source>
        <dbReference type="Proteomes" id="UP001432074"/>
    </source>
</evidence>
<dbReference type="InterPro" id="IPR002036">
    <property type="entry name" value="YbeY"/>
</dbReference>
<dbReference type="NCBIfam" id="TIGR00043">
    <property type="entry name" value="rRNA maturation RNase YbeY"/>
    <property type="match status" value="1"/>
</dbReference>
<evidence type="ECO:0000256" key="1">
    <source>
        <dbReference type="ARBA" id="ARBA00010875"/>
    </source>
</evidence>
<name>A0ABZ2ALY5_MYCAR</name>
<keyword evidence="6 9" id="KW-0255">Endonuclease</keyword>
<dbReference type="PANTHER" id="PTHR46986">
    <property type="entry name" value="ENDORIBONUCLEASE YBEY, CHLOROPLASTIC"/>
    <property type="match status" value="1"/>
</dbReference>
<keyword evidence="7 9" id="KW-0378">Hydrolase</keyword>
<keyword evidence="11" id="KW-1185">Reference proteome</keyword>
<protein>
    <recommendedName>
        <fullName evidence="9">Endoribonuclease YbeY</fullName>
        <ecNumber evidence="9">3.1.-.-</ecNumber>
    </recommendedName>
</protein>
<evidence type="ECO:0000256" key="3">
    <source>
        <dbReference type="ARBA" id="ARBA00022552"/>
    </source>
</evidence>
<dbReference type="HAMAP" id="MF_00009">
    <property type="entry name" value="Endoribonucl_YbeY"/>
    <property type="match status" value="1"/>
</dbReference>
<dbReference type="PANTHER" id="PTHR46986:SF1">
    <property type="entry name" value="ENDORIBONUCLEASE YBEY, CHLOROPLASTIC"/>
    <property type="match status" value="1"/>
</dbReference>
<keyword evidence="9" id="KW-0963">Cytoplasm</keyword>
<dbReference type="Proteomes" id="UP001432074">
    <property type="component" value="Chromosome"/>
</dbReference>
<comment type="cofactor">
    <cofactor evidence="9">
        <name>Zn(2+)</name>
        <dbReference type="ChEBI" id="CHEBI:29105"/>
    </cofactor>
    <text evidence="9">Binds 1 zinc ion.</text>
</comment>
<dbReference type="InterPro" id="IPR023091">
    <property type="entry name" value="MetalPrtase_cat_dom_sf_prd"/>
</dbReference>